<evidence type="ECO:0000256" key="1">
    <source>
        <dbReference type="ARBA" id="ARBA00022450"/>
    </source>
</evidence>
<dbReference type="GO" id="GO:0044550">
    <property type="term" value="P:secondary metabolite biosynthetic process"/>
    <property type="evidence" value="ECO:0007669"/>
    <property type="project" value="TreeGrafter"/>
</dbReference>
<feature type="domain" description="Carrier" evidence="4">
    <location>
        <begin position="575"/>
        <end position="647"/>
    </location>
</feature>
<evidence type="ECO:0000256" key="2">
    <source>
        <dbReference type="ARBA" id="ARBA00022553"/>
    </source>
</evidence>
<protein>
    <submittedName>
        <fullName evidence="5">Amino acid adenylation domain-containing protein</fullName>
    </submittedName>
</protein>
<dbReference type="InterPro" id="IPR000873">
    <property type="entry name" value="AMP-dep_synth/lig_dom"/>
</dbReference>
<name>A0A8T4IRF5_9ACTN</name>
<evidence type="ECO:0000313" key="6">
    <source>
        <dbReference type="Proteomes" id="UP000675554"/>
    </source>
</evidence>
<dbReference type="InterPro" id="IPR009081">
    <property type="entry name" value="PP-bd_ACP"/>
</dbReference>
<dbReference type="Pfam" id="PF00501">
    <property type="entry name" value="AMP-binding"/>
    <property type="match status" value="1"/>
</dbReference>
<dbReference type="InterPro" id="IPR045851">
    <property type="entry name" value="AMP-bd_C_sf"/>
</dbReference>
<feature type="region of interest" description="Disordered" evidence="3">
    <location>
        <begin position="521"/>
        <end position="571"/>
    </location>
</feature>
<dbReference type="SUPFAM" id="SSF47336">
    <property type="entry name" value="ACP-like"/>
    <property type="match status" value="1"/>
</dbReference>
<feature type="non-terminal residue" evidence="5">
    <location>
        <position position="647"/>
    </location>
</feature>
<dbReference type="Gene3D" id="3.30.300.30">
    <property type="match status" value="1"/>
</dbReference>
<comment type="caution">
    <text evidence="5">The sequence shown here is derived from an EMBL/GenBank/DDBJ whole genome shotgun (WGS) entry which is preliminary data.</text>
</comment>
<dbReference type="GO" id="GO:0031177">
    <property type="term" value="F:phosphopantetheine binding"/>
    <property type="evidence" value="ECO:0007669"/>
    <property type="project" value="TreeGrafter"/>
</dbReference>
<evidence type="ECO:0000259" key="4">
    <source>
        <dbReference type="PROSITE" id="PS50075"/>
    </source>
</evidence>
<dbReference type="PROSITE" id="PS00012">
    <property type="entry name" value="PHOSPHOPANTETHEINE"/>
    <property type="match status" value="1"/>
</dbReference>
<dbReference type="EMBL" id="JAGSMN010000399">
    <property type="protein sequence ID" value="MBR7674876.1"/>
    <property type="molecule type" value="Genomic_DNA"/>
</dbReference>
<dbReference type="Gene3D" id="3.40.50.980">
    <property type="match status" value="2"/>
</dbReference>
<dbReference type="InterPro" id="IPR010071">
    <property type="entry name" value="AA_adenyl_dom"/>
</dbReference>
<accession>A0A8T4IRF5</accession>
<feature type="compositionally biased region" description="Low complexity" evidence="3">
    <location>
        <begin position="532"/>
        <end position="571"/>
    </location>
</feature>
<dbReference type="PROSITE" id="PS00455">
    <property type="entry name" value="AMP_BINDING"/>
    <property type="match status" value="1"/>
</dbReference>
<reference evidence="5" key="1">
    <citation type="submission" date="2021-04" db="EMBL/GenBank/DDBJ databases">
        <title>Sequencing of actinobacteria type strains.</title>
        <authorList>
            <person name="Nguyen G.-S."/>
            <person name="Wentzel A."/>
        </authorList>
    </citation>
    <scope>NUCLEOTIDE SEQUENCE</scope>
    <source>
        <strain evidence="5">DSM 42095</strain>
    </source>
</reference>
<dbReference type="InterPro" id="IPR036736">
    <property type="entry name" value="ACP-like_sf"/>
</dbReference>
<dbReference type="InterPro" id="IPR006162">
    <property type="entry name" value="Ppantetheine_attach_site"/>
</dbReference>
<dbReference type="CDD" id="cd05930">
    <property type="entry name" value="A_NRPS"/>
    <property type="match status" value="1"/>
</dbReference>
<dbReference type="NCBIfam" id="TIGR01733">
    <property type="entry name" value="AA-adenyl-dom"/>
    <property type="match status" value="1"/>
</dbReference>
<evidence type="ECO:0000256" key="3">
    <source>
        <dbReference type="SAM" id="MobiDB-lite"/>
    </source>
</evidence>
<dbReference type="GO" id="GO:0043041">
    <property type="term" value="P:amino acid activation for nonribosomal peptide biosynthetic process"/>
    <property type="evidence" value="ECO:0007669"/>
    <property type="project" value="TreeGrafter"/>
</dbReference>
<dbReference type="PANTHER" id="PTHR45527:SF1">
    <property type="entry name" value="FATTY ACID SYNTHASE"/>
    <property type="match status" value="1"/>
</dbReference>
<sequence>MTANTPAAARCPHHLFEEAARRYAETTAVVHGGEEVSYAELNARANRLAHHLVATGITPETLVGIAMERSVSMLVGVLGVWKAGGACLPFDPAHPAEVVASALRDAGAAALLVDGRLGSRASAASAASGTSAASAASGLGGTVRVVDLSAVHLTGDLSRENGTHPDTADPAVPVRADNLAYVVHTSGSTGKPKGVAVAGASLVNHALHMTRALGIRPGDRVLQFTSLAIDAALEEILPTWLGGATLVLPTQRVLSTREFTALLDSARVSVVSMPSSYWHRWAEDLSAAGAPKPDALRLVFVGGEKLRADVLRRWRQLEWAADVDWLADYGPSEATISCTTFAGPLQDDWDTVPLGEPIHATDVHVLGEDLEPVAPGTTGEIFIAGAALARGYLHRPGLTAEKFLPDPFGPAGTRMYRTGDLGHRQADGTLHFAGRVDHQLKVRGHRVEPGQVEAALLRCPGVTEAVVTGTEDADGTRLVAYVVARDFSEPELRARLAALLPPVMVPSLFVPVDGFVRSPVSGKLDRSRLPDPASAGTTASGPATSGTPASGAVDGAAETSGASGASGAPGAPGAHALTALEQAVAGLFARLTGRPPATPGLDFFAAGGDSLRALQLLNLLTEVTGATLTYAELVTASSVRGIAAAVT</sequence>
<keyword evidence="1" id="KW-0596">Phosphopantetheine</keyword>
<dbReference type="PROSITE" id="PS50075">
    <property type="entry name" value="CARRIER"/>
    <property type="match status" value="1"/>
</dbReference>
<dbReference type="Pfam" id="PF13193">
    <property type="entry name" value="AMP-binding_C"/>
    <property type="match status" value="1"/>
</dbReference>
<organism evidence="5 6">
    <name type="scientific">Streptomyces daliensis</name>
    <dbReference type="NCBI Taxonomy" id="299421"/>
    <lineage>
        <taxon>Bacteria</taxon>
        <taxon>Bacillati</taxon>
        <taxon>Actinomycetota</taxon>
        <taxon>Actinomycetes</taxon>
        <taxon>Kitasatosporales</taxon>
        <taxon>Streptomycetaceae</taxon>
        <taxon>Streptomyces</taxon>
    </lineage>
</organism>
<dbReference type="Gene3D" id="1.10.1200.10">
    <property type="entry name" value="ACP-like"/>
    <property type="match status" value="1"/>
</dbReference>
<dbReference type="AlphaFoldDB" id="A0A8T4IRF5"/>
<dbReference type="GO" id="GO:0005737">
    <property type="term" value="C:cytoplasm"/>
    <property type="evidence" value="ECO:0007669"/>
    <property type="project" value="TreeGrafter"/>
</dbReference>
<dbReference type="PANTHER" id="PTHR45527">
    <property type="entry name" value="NONRIBOSOMAL PEPTIDE SYNTHETASE"/>
    <property type="match status" value="1"/>
</dbReference>
<dbReference type="SUPFAM" id="SSF56801">
    <property type="entry name" value="Acetyl-CoA synthetase-like"/>
    <property type="match status" value="1"/>
</dbReference>
<gene>
    <name evidence="5" type="ORF">KDA82_17985</name>
</gene>
<proteinExistence type="predicted"/>
<dbReference type="InterPro" id="IPR020845">
    <property type="entry name" value="AMP-binding_CS"/>
</dbReference>
<dbReference type="Gene3D" id="2.30.38.10">
    <property type="entry name" value="Luciferase, Domain 3"/>
    <property type="match status" value="1"/>
</dbReference>
<dbReference type="FunFam" id="3.40.50.980:FF:000001">
    <property type="entry name" value="Non-ribosomal peptide synthetase"/>
    <property type="match status" value="1"/>
</dbReference>
<dbReference type="Proteomes" id="UP000675554">
    <property type="component" value="Unassembled WGS sequence"/>
</dbReference>
<keyword evidence="6" id="KW-1185">Reference proteome</keyword>
<evidence type="ECO:0000313" key="5">
    <source>
        <dbReference type="EMBL" id="MBR7674876.1"/>
    </source>
</evidence>
<keyword evidence="2" id="KW-0597">Phosphoprotein</keyword>
<dbReference type="InterPro" id="IPR025110">
    <property type="entry name" value="AMP-bd_C"/>
</dbReference>
<dbReference type="Pfam" id="PF00550">
    <property type="entry name" value="PP-binding"/>
    <property type="match status" value="1"/>
</dbReference>